<proteinExistence type="predicted"/>
<evidence type="ECO:0000313" key="3">
    <source>
        <dbReference type="EMBL" id="KAH0548602.1"/>
    </source>
</evidence>
<comment type="caution">
    <text evidence="3">The sequence shown here is derived from an EMBL/GenBank/DDBJ whole genome shotgun (WGS) entry which is preliminary data.</text>
</comment>
<keyword evidence="4" id="KW-1185">Reference proteome</keyword>
<keyword evidence="2" id="KW-0472">Membrane</keyword>
<feature type="compositionally biased region" description="Polar residues" evidence="1">
    <location>
        <begin position="45"/>
        <end position="54"/>
    </location>
</feature>
<feature type="transmembrane region" description="Helical" evidence="2">
    <location>
        <begin position="333"/>
        <end position="351"/>
    </location>
</feature>
<feature type="region of interest" description="Disordered" evidence="1">
    <location>
        <begin position="128"/>
        <end position="166"/>
    </location>
</feature>
<keyword evidence="2" id="KW-1133">Transmembrane helix</keyword>
<feature type="transmembrane region" description="Helical" evidence="2">
    <location>
        <begin position="295"/>
        <end position="313"/>
    </location>
</feature>
<evidence type="ECO:0000256" key="2">
    <source>
        <dbReference type="SAM" id="Phobius"/>
    </source>
</evidence>
<gene>
    <name evidence="3" type="ORF">GP486_007853</name>
</gene>
<organism evidence="3 4">
    <name type="scientific">Trichoglossum hirsutum</name>
    <dbReference type="NCBI Taxonomy" id="265104"/>
    <lineage>
        <taxon>Eukaryota</taxon>
        <taxon>Fungi</taxon>
        <taxon>Dikarya</taxon>
        <taxon>Ascomycota</taxon>
        <taxon>Pezizomycotina</taxon>
        <taxon>Geoglossomycetes</taxon>
        <taxon>Geoglossales</taxon>
        <taxon>Geoglossaceae</taxon>
        <taxon>Trichoglossum</taxon>
    </lineage>
</organism>
<reference evidence="3" key="1">
    <citation type="submission" date="2021-03" db="EMBL/GenBank/DDBJ databases">
        <title>Comparative genomics and phylogenomic investigation of the class Geoglossomycetes provide insights into ecological specialization and systematics.</title>
        <authorList>
            <person name="Melie T."/>
            <person name="Pirro S."/>
            <person name="Miller A.N."/>
            <person name="Quandt A."/>
        </authorList>
    </citation>
    <scope>NUCLEOTIDE SEQUENCE</scope>
    <source>
        <strain evidence="3">CAQ_001_2017</strain>
    </source>
</reference>
<accession>A0A9P8L6L4</accession>
<dbReference type="AlphaFoldDB" id="A0A9P8L6L4"/>
<evidence type="ECO:0000313" key="4">
    <source>
        <dbReference type="Proteomes" id="UP000750711"/>
    </source>
</evidence>
<keyword evidence="2" id="KW-0812">Transmembrane</keyword>
<evidence type="ECO:0000256" key="1">
    <source>
        <dbReference type="SAM" id="MobiDB-lite"/>
    </source>
</evidence>
<feature type="region of interest" description="Disordered" evidence="1">
    <location>
        <begin position="38"/>
        <end position="75"/>
    </location>
</feature>
<protein>
    <submittedName>
        <fullName evidence="3">Uncharacterized protein</fullName>
    </submittedName>
</protein>
<dbReference type="Proteomes" id="UP000750711">
    <property type="component" value="Unassembled WGS sequence"/>
</dbReference>
<sequence length="429" mass="46747">MMHALSSHQPRSICQLCRFISQQPAPKAPWKRSAAFTGTRAFGASRTTQSSRSAPTKREAPAAASRTPPRDASLSTALRKQTLLDAAVELQRVRETVDSILSSQEQPSEEAVLHVLRSCEDLARRLVASPTGSKDGNPASALLSLDDTASRPGPPASRTPRAMHPSTKQAIDTLSSYAYLLLLHPPVFISLNVLSSYVTVQTHLSRPETFPKIFRLYATKPMPKARPTGGSSPEANEANYVLPNPNKAAFAIPLPLAITALDCAISQRSLSTTLAIVDSTVATPSFRRSKFIRRALPPLVGFSLAPVATYSLASQLSEYQATMDPTTATNIAFAGILAYVGFTASLGLVAVTTANDQMDRVTWVTGTPLRERWIREEERAAMDRVAQAWGFKETWRRGEEEGEEWEALRECLGLRGMVLDKVALMEGME</sequence>
<name>A0A9P8L6L4_9PEZI</name>
<dbReference type="EMBL" id="JAGHQM010002496">
    <property type="protein sequence ID" value="KAH0548602.1"/>
    <property type="molecule type" value="Genomic_DNA"/>
</dbReference>